<accession>A0A066RTK2</accession>
<evidence type="ECO:0000256" key="1">
    <source>
        <dbReference type="SAM" id="SignalP"/>
    </source>
</evidence>
<name>A0A066RTK2_9GAMM</name>
<protein>
    <recommendedName>
        <fullName evidence="4">Lipoprotein</fullName>
    </recommendedName>
</protein>
<feature type="chain" id="PRO_5001625980" description="Lipoprotein" evidence="1">
    <location>
        <begin position="23"/>
        <end position="116"/>
    </location>
</feature>
<evidence type="ECO:0000313" key="3">
    <source>
        <dbReference type="Proteomes" id="UP000027192"/>
    </source>
</evidence>
<comment type="caution">
    <text evidence="2">The sequence shown here is derived from an EMBL/GenBank/DDBJ whole genome shotgun (WGS) entry which is preliminary data.</text>
</comment>
<feature type="signal peptide" evidence="1">
    <location>
        <begin position="1"/>
        <end position="22"/>
    </location>
</feature>
<dbReference type="EMBL" id="JMIB01000027">
    <property type="protein sequence ID" value="KDM91037.1"/>
    <property type="molecule type" value="Genomic_DNA"/>
</dbReference>
<evidence type="ECO:0000313" key="2">
    <source>
        <dbReference type="EMBL" id="KDM91037.1"/>
    </source>
</evidence>
<gene>
    <name evidence="2" type="ORF">EA58_14915</name>
</gene>
<dbReference type="AlphaFoldDB" id="A0A066RTK2"/>
<sequence length="116" mass="12677">MDTIKKMALMVVVILPTVSSSAMENDKLKHLTTSGVIGFTANEIFQNYEKALASCLFMGTAKEIYDEIDYRGFSGSDLAADVLGCGIGVMSSEFLGLNFGYDEVGDIKMFTFNIDF</sequence>
<keyword evidence="1" id="KW-0732">Signal</keyword>
<keyword evidence="3" id="KW-1185">Reference proteome</keyword>
<evidence type="ECO:0008006" key="4">
    <source>
        <dbReference type="Google" id="ProtNLM"/>
    </source>
</evidence>
<proteinExistence type="predicted"/>
<organism evidence="2 3">
    <name type="scientific">Photobacterium galatheae</name>
    <dbReference type="NCBI Taxonomy" id="1654360"/>
    <lineage>
        <taxon>Bacteria</taxon>
        <taxon>Pseudomonadati</taxon>
        <taxon>Pseudomonadota</taxon>
        <taxon>Gammaproteobacteria</taxon>
        <taxon>Vibrionales</taxon>
        <taxon>Vibrionaceae</taxon>
        <taxon>Photobacterium</taxon>
    </lineage>
</organism>
<reference evidence="2 3" key="1">
    <citation type="submission" date="2014-04" db="EMBL/GenBank/DDBJ databases">
        <title>Draft genome sequence of Photobacterium halotolerans S2753: a solonamide, ngercheumicin and holomycin producer.</title>
        <authorList>
            <person name="Machado H.R."/>
            <person name="Gram L."/>
        </authorList>
    </citation>
    <scope>NUCLEOTIDE SEQUENCE [LARGE SCALE GENOMIC DNA]</scope>
    <source>
        <strain evidence="2 3">S2753</strain>
    </source>
</reference>
<dbReference type="Proteomes" id="UP000027192">
    <property type="component" value="Unassembled WGS sequence"/>
</dbReference>